<dbReference type="GO" id="GO:0003700">
    <property type="term" value="F:DNA-binding transcription factor activity"/>
    <property type="evidence" value="ECO:0007669"/>
    <property type="project" value="InterPro"/>
</dbReference>
<feature type="region of interest" description="Disordered" evidence="4">
    <location>
        <begin position="1"/>
        <end position="40"/>
    </location>
</feature>
<dbReference type="OrthoDB" id="252470at2"/>
<evidence type="ECO:0000256" key="4">
    <source>
        <dbReference type="SAM" id="MobiDB-lite"/>
    </source>
</evidence>
<dbReference type="EMBL" id="FQYO01000002">
    <property type="protein sequence ID" value="SHI55010.1"/>
    <property type="molecule type" value="Genomic_DNA"/>
</dbReference>
<evidence type="ECO:0000256" key="1">
    <source>
        <dbReference type="ARBA" id="ARBA00023015"/>
    </source>
</evidence>
<dbReference type="Gene3D" id="1.10.10.60">
    <property type="entry name" value="Homeodomain-like"/>
    <property type="match status" value="1"/>
</dbReference>
<keyword evidence="3" id="KW-0804">Transcription</keyword>
<dbReference type="GO" id="GO:0043565">
    <property type="term" value="F:sequence-specific DNA binding"/>
    <property type="evidence" value="ECO:0007669"/>
    <property type="project" value="InterPro"/>
</dbReference>
<reference evidence="6 7" key="1">
    <citation type="submission" date="2016-11" db="EMBL/GenBank/DDBJ databases">
        <authorList>
            <person name="Jaros S."/>
            <person name="Januszkiewicz K."/>
            <person name="Wedrychowicz H."/>
        </authorList>
    </citation>
    <scope>NUCLEOTIDE SEQUENCE [LARGE SCALE GENOMIC DNA]</scope>
    <source>
        <strain evidence="6 7">DSM 100565</strain>
    </source>
</reference>
<name>A0A1M6C1Y4_9RHOB</name>
<dbReference type="PROSITE" id="PS01124">
    <property type="entry name" value="HTH_ARAC_FAMILY_2"/>
    <property type="match status" value="1"/>
</dbReference>
<evidence type="ECO:0000256" key="2">
    <source>
        <dbReference type="ARBA" id="ARBA00023125"/>
    </source>
</evidence>
<accession>A0A1M6C1Y4</accession>
<dbReference type="SUPFAM" id="SSF46689">
    <property type="entry name" value="Homeodomain-like"/>
    <property type="match status" value="1"/>
</dbReference>
<dbReference type="InterPro" id="IPR018060">
    <property type="entry name" value="HTH_AraC"/>
</dbReference>
<keyword evidence="1" id="KW-0805">Transcription regulation</keyword>
<dbReference type="Pfam" id="PF02311">
    <property type="entry name" value="AraC_binding"/>
    <property type="match status" value="1"/>
</dbReference>
<proteinExistence type="predicted"/>
<organism evidence="6 7">
    <name type="scientific">Wenxinia saemankumensis</name>
    <dbReference type="NCBI Taxonomy" id="1447782"/>
    <lineage>
        <taxon>Bacteria</taxon>
        <taxon>Pseudomonadati</taxon>
        <taxon>Pseudomonadota</taxon>
        <taxon>Alphaproteobacteria</taxon>
        <taxon>Rhodobacterales</taxon>
        <taxon>Roseobacteraceae</taxon>
        <taxon>Wenxinia</taxon>
    </lineage>
</organism>
<keyword evidence="2" id="KW-0238">DNA-binding</keyword>
<protein>
    <submittedName>
        <fullName evidence="6">Transcriptional regulator, AraC family</fullName>
    </submittedName>
</protein>
<dbReference type="InterPro" id="IPR003313">
    <property type="entry name" value="AraC-bd"/>
</dbReference>
<dbReference type="InterPro" id="IPR050204">
    <property type="entry name" value="AraC_XylS_family_regulators"/>
</dbReference>
<evidence type="ECO:0000256" key="3">
    <source>
        <dbReference type="ARBA" id="ARBA00023163"/>
    </source>
</evidence>
<evidence type="ECO:0000259" key="5">
    <source>
        <dbReference type="PROSITE" id="PS01124"/>
    </source>
</evidence>
<keyword evidence="7" id="KW-1185">Reference proteome</keyword>
<dbReference type="SMART" id="SM00342">
    <property type="entry name" value="HTH_ARAC"/>
    <property type="match status" value="1"/>
</dbReference>
<dbReference type="Pfam" id="PF12833">
    <property type="entry name" value="HTH_18"/>
    <property type="match status" value="1"/>
</dbReference>
<gene>
    <name evidence="6" type="ORF">SAMN05444417_0963</name>
</gene>
<dbReference type="PANTHER" id="PTHR46796">
    <property type="entry name" value="HTH-TYPE TRANSCRIPTIONAL ACTIVATOR RHAS-RELATED"/>
    <property type="match status" value="1"/>
</dbReference>
<evidence type="ECO:0000313" key="6">
    <source>
        <dbReference type="EMBL" id="SHI55010.1"/>
    </source>
</evidence>
<feature type="domain" description="HTH araC/xylS-type" evidence="5">
    <location>
        <begin position="219"/>
        <end position="298"/>
    </location>
</feature>
<sequence length="306" mass="33306">MNRTRPAPEGSAPDRAATPAGPDTPFVGRDGPDIANLVGPERPFHISRLTVPPRRPRDLPERPFPLLGWVQNGTVRLHDRGGRRDLPEGRMFFAATGQPHALQGRGEAPMIVSVAFDPALVAGLAARHPQLGGHLFWAGAERPELDALDSRALADLNRAALRLERAAATSLAAEAFLLPLVARLAERRTAIPDGLPDWLARAMEAARDPAVFREGAAGLARVAGRAHPHVSRTMRRFTGQTPSDYVNARRMDFAARRLAGGEEPLAEIAAECGIPNLSHFHRLFRVAHGTTPAAYRRRFRAALERP</sequence>
<dbReference type="AlphaFoldDB" id="A0A1M6C1Y4"/>
<evidence type="ECO:0000313" key="7">
    <source>
        <dbReference type="Proteomes" id="UP000184292"/>
    </source>
</evidence>
<dbReference type="STRING" id="1447782.SAMN05444417_0963"/>
<dbReference type="SUPFAM" id="SSF51182">
    <property type="entry name" value="RmlC-like cupins"/>
    <property type="match status" value="1"/>
</dbReference>
<dbReference type="InterPro" id="IPR009057">
    <property type="entry name" value="Homeodomain-like_sf"/>
</dbReference>
<dbReference type="InterPro" id="IPR011051">
    <property type="entry name" value="RmlC_Cupin_sf"/>
</dbReference>
<dbReference type="Proteomes" id="UP000184292">
    <property type="component" value="Unassembled WGS sequence"/>
</dbReference>